<feature type="transmembrane region" description="Helical" evidence="2">
    <location>
        <begin position="160"/>
        <end position="179"/>
    </location>
</feature>
<dbReference type="CDD" id="cd16015">
    <property type="entry name" value="LTA_synthase"/>
    <property type="match status" value="1"/>
</dbReference>
<keyword evidence="5" id="KW-1185">Reference proteome</keyword>
<dbReference type="Pfam" id="PF00884">
    <property type="entry name" value="Sulfatase"/>
    <property type="match status" value="1"/>
</dbReference>
<name>A0ABS6FK34_9FIRM</name>
<evidence type="ECO:0000313" key="4">
    <source>
        <dbReference type="EMBL" id="MBU5669872.1"/>
    </source>
</evidence>
<comment type="pathway">
    <text evidence="1">Cell wall biogenesis; lipoteichoic acid biosynthesis.</text>
</comment>
<evidence type="ECO:0000313" key="5">
    <source>
        <dbReference type="Proteomes" id="UP000783742"/>
    </source>
</evidence>
<feature type="transmembrane region" description="Helical" evidence="2">
    <location>
        <begin position="130"/>
        <end position="148"/>
    </location>
</feature>
<gene>
    <name evidence="4" type="ORF">KQI68_08495</name>
</gene>
<dbReference type="InterPro" id="IPR050448">
    <property type="entry name" value="OpgB/LTA_synthase_biosynth"/>
</dbReference>
<keyword evidence="2" id="KW-0472">Membrane</keyword>
<evidence type="ECO:0000259" key="3">
    <source>
        <dbReference type="Pfam" id="PF00884"/>
    </source>
</evidence>
<dbReference type="RefSeq" id="WP_216549708.1">
    <property type="nucleotide sequence ID" value="NZ_JAHLQO010000005.1"/>
</dbReference>
<feature type="transmembrane region" description="Helical" evidence="2">
    <location>
        <begin position="78"/>
        <end position="95"/>
    </location>
</feature>
<organism evidence="4 5">
    <name type="scientific">Peptoniphilus ovalis</name>
    <dbReference type="NCBI Taxonomy" id="2841503"/>
    <lineage>
        <taxon>Bacteria</taxon>
        <taxon>Bacillati</taxon>
        <taxon>Bacillota</taxon>
        <taxon>Tissierellia</taxon>
        <taxon>Tissierellales</taxon>
        <taxon>Peptoniphilaceae</taxon>
        <taxon>Peptoniphilus</taxon>
    </lineage>
</organism>
<evidence type="ECO:0000256" key="1">
    <source>
        <dbReference type="ARBA" id="ARBA00004936"/>
    </source>
</evidence>
<accession>A0ABS6FK34</accession>
<comment type="caution">
    <text evidence="4">The sequence shown here is derived from an EMBL/GenBank/DDBJ whole genome shotgun (WGS) entry which is preliminary data.</text>
</comment>
<sequence>MFNLKKDDKEILVKEKFTKKDLLYHLFFSVVIFIAMVIISPDKSDLGFSLIINPIKIILNILPVFLSGILLQAIIGRFKLSIMINSIFYLVIYIVNRTKIIYRSSPIKLSDFRLGIEAATMVKNSYFPDLMGILMLIVFVGIIIFSLTKIDNFKFNKKKRFQMGIAVLLIAPILYTTVYSKSNIYNSLKSNGNEFNIIDHFNSKGFNYSFIHNIKRSFVRKPEGFDEKEMKRRESVNRGEDISVIKYNERPNIIWIMGEAFTDISENKNFSFAPENDPLTNYKRILNEAVFNGRIVTPSFGGGTGDTEFDVLTGCLTTDTAPDENTSFSAVKRNTGSLASTLSKVGYKTSAFHPGFAWFYGREEVYPKLGFQERLFFEDIKNPEMKGGYVSERQFSEIYRNRFLENIKSDEPVFEYAVDIQNHGPYYYDKYEGDMHTLPYESNMILSEDAANNFGVYFLGIKDMDKMLGEVYDMINSIEEPTIMVFYGDHLPYLGNDPSGFDEIGMNLSNENLEKEIQYYSTPFIIAANARGREFLNPSNVEVERGGIISANYLSSLFLDMLNYNKIDNFFMYNSDLRKKLPIISRNYIFDGNEAHLRNNIPENIKEIYDDYRKYEYYRINY</sequence>
<protein>
    <submittedName>
        <fullName evidence="4">LTA synthase family protein</fullName>
    </submittedName>
</protein>
<dbReference type="Proteomes" id="UP000783742">
    <property type="component" value="Unassembled WGS sequence"/>
</dbReference>
<feature type="transmembrane region" description="Helical" evidence="2">
    <location>
        <begin position="51"/>
        <end position="71"/>
    </location>
</feature>
<proteinExistence type="predicted"/>
<keyword evidence="2" id="KW-1133">Transmembrane helix</keyword>
<dbReference type="InterPro" id="IPR000917">
    <property type="entry name" value="Sulfatase_N"/>
</dbReference>
<dbReference type="PANTHER" id="PTHR47371:SF3">
    <property type="entry name" value="PHOSPHOGLYCEROL TRANSFERASE I"/>
    <property type="match status" value="1"/>
</dbReference>
<feature type="domain" description="Sulfatase N-terminal" evidence="3">
    <location>
        <begin position="251"/>
        <end position="534"/>
    </location>
</feature>
<reference evidence="4 5" key="1">
    <citation type="submission" date="2021-06" db="EMBL/GenBank/DDBJ databases">
        <authorList>
            <person name="Sun Q."/>
            <person name="Li D."/>
        </authorList>
    </citation>
    <scope>NUCLEOTIDE SEQUENCE [LARGE SCALE GENOMIC DNA]</scope>
    <source>
        <strain evidence="4 5">MSJ-1</strain>
    </source>
</reference>
<keyword evidence="2" id="KW-0812">Transmembrane</keyword>
<dbReference type="PANTHER" id="PTHR47371">
    <property type="entry name" value="LIPOTEICHOIC ACID SYNTHASE"/>
    <property type="match status" value="1"/>
</dbReference>
<feature type="transmembrane region" description="Helical" evidence="2">
    <location>
        <begin position="21"/>
        <end position="39"/>
    </location>
</feature>
<evidence type="ECO:0000256" key="2">
    <source>
        <dbReference type="SAM" id="Phobius"/>
    </source>
</evidence>
<dbReference type="EMBL" id="JAHLQO010000005">
    <property type="protein sequence ID" value="MBU5669872.1"/>
    <property type="molecule type" value="Genomic_DNA"/>
</dbReference>